<protein>
    <submittedName>
        <fullName evidence="5">Immune-induced peptides</fullName>
    </submittedName>
</protein>
<dbReference type="RefSeq" id="XP_016977364.1">
    <property type="nucleotide sequence ID" value="XM_017121875.1"/>
</dbReference>
<sequence>MRSFVFLVFAVGCLLFAASNAQQNYDGRNGPHEFGTPGNGIYIRGQNEGPYTVPGVGGTFQNSPSSGQHVYTDDQGNTYTHSSTAKAKNVASSPLGFSMGGVLLLFLSLITV</sequence>
<evidence type="ECO:0000256" key="1">
    <source>
        <dbReference type="SAM" id="Phobius"/>
    </source>
</evidence>
<dbReference type="Proteomes" id="UP001652680">
    <property type="component" value="Unassembled WGS sequence"/>
</dbReference>
<dbReference type="AlphaFoldDB" id="A0A6P4ELA5"/>
<keyword evidence="1" id="KW-1133">Transmembrane helix</keyword>
<feature type="transmembrane region" description="Helical" evidence="1">
    <location>
        <begin position="91"/>
        <end position="110"/>
    </location>
</feature>
<reference evidence="5" key="2">
    <citation type="submission" date="2025-04" db="UniProtKB">
        <authorList>
            <consortium name="RefSeq"/>
        </authorList>
    </citation>
    <scope>IDENTIFICATION</scope>
</reference>
<evidence type="ECO:0000313" key="5">
    <source>
        <dbReference type="RefSeq" id="XP_016977364.1"/>
    </source>
</evidence>
<reference evidence="3" key="3">
    <citation type="submission" date="2025-05" db="UniProtKB">
        <authorList>
            <consortium name="EnsemblMetazoa"/>
        </authorList>
    </citation>
    <scope>IDENTIFICATION</scope>
</reference>
<feature type="signal peptide" evidence="2">
    <location>
        <begin position="1"/>
        <end position="21"/>
    </location>
</feature>
<gene>
    <name evidence="5" type="primary">LOC108043260</name>
    <name evidence="3" type="synonym">108043260</name>
</gene>
<dbReference type="EnsemblMetazoa" id="XM_017121875.2">
    <property type="protein sequence ID" value="XP_016977364.1"/>
    <property type="gene ID" value="LOC108043260"/>
</dbReference>
<keyword evidence="1" id="KW-0812">Transmembrane</keyword>
<organism evidence="5">
    <name type="scientific">Drosophila rhopaloa</name>
    <name type="common">Fruit fly</name>
    <dbReference type="NCBI Taxonomy" id="1041015"/>
    <lineage>
        <taxon>Eukaryota</taxon>
        <taxon>Metazoa</taxon>
        <taxon>Ecdysozoa</taxon>
        <taxon>Arthropoda</taxon>
        <taxon>Hexapoda</taxon>
        <taxon>Insecta</taxon>
        <taxon>Pterygota</taxon>
        <taxon>Neoptera</taxon>
        <taxon>Endopterygota</taxon>
        <taxon>Diptera</taxon>
        <taxon>Brachycera</taxon>
        <taxon>Muscomorpha</taxon>
        <taxon>Ephydroidea</taxon>
        <taxon>Drosophilidae</taxon>
        <taxon>Drosophila</taxon>
        <taxon>Sophophora</taxon>
    </lineage>
</organism>
<feature type="chain" id="PRO_5028251654" evidence="2">
    <location>
        <begin position="22"/>
        <end position="112"/>
    </location>
</feature>
<evidence type="ECO:0000256" key="2">
    <source>
        <dbReference type="SAM" id="SignalP"/>
    </source>
</evidence>
<evidence type="ECO:0000313" key="4">
    <source>
        <dbReference type="Proteomes" id="UP001652680"/>
    </source>
</evidence>
<keyword evidence="1" id="KW-0472">Membrane</keyword>
<accession>A0A6P4ELA5</accession>
<dbReference type="GeneID" id="108043260"/>
<keyword evidence="2" id="KW-0732">Signal</keyword>
<evidence type="ECO:0000313" key="3">
    <source>
        <dbReference type="EnsemblMetazoa" id="XP_016977364.1"/>
    </source>
</evidence>
<reference evidence="4" key="1">
    <citation type="journal article" date="2021" name="Elife">
        <title>Highly contiguous assemblies of 101 drosophilid genomes.</title>
        <authorList>
            <person name="Kim B.Y."/>
            <person name="Wang J.R."/>
            <person name="Miller D.E."/>
            <person name="Barmina O."/>
            <person name="Delaney E."/>
            <person name="Thompson A."/>
            <person name="Comeault A.A."/>
            <person name="Peede D."/>
            <person name="D'Agostino E.R."/>
            <person name="Pelaez J."/>
            <person name="Aguilar J.M."/>
            <person name="Haji D."/>
            <person name="Matsunaga T."/>
            <person name="Armstrong E.E."/>
            <person name="Zych M."/>
            <person name="Ogawa Y."/>
            <person name="Stamenkovic-Radak M."/>
            <person name="Jelic M."/>
            <person name="Veselinovic M.S."/>
            <person name="Tanaskovic M."/>
            <person name="Eric P."/>
            <person name="Gao J.J."/>
            <person name="Katoh T.K."/>
            <person name="Toda M.J."/>
            <person name="Watabe H."/>
            <person name="Watada M."/>
            <person name="Davis J.S."/>
            <person name="Moyle L.C."/>
            <person name="Manoli G."/>
            <person name="Bertolini E."/>
            <person name="Kostal V."/>
            <person name="Hawley R.S."/>
            <person name="Takahashi A."/>
            <person name="Jones C.D."/>
            <person name="Price D.K."/>
            <person name="Whiteman N."/>
            <person name="Kopp A."/>
            <person name="Matute D.R."/>
            <person name="Petrov D.A."/>
        </authorList>
    </citation>
    <scope>NUCLEOTIDE SEQUENCE [LARGE SCALE GENOMIC DNA]</scope>
</reference>
<proteinExistence type="predicted"/>
<dbReference type="OrthoDB" id="7839217at2759"/>
<keyword evidence="4" id="KW-1185">Reference proteome</keyword>
<name>A0A6P4ELA5_DRORH</name>